<dbReference type="Proteomes" id="UP000276506">
    <property type="component" value="Unassembled WGS sequence"/>
</dbReference>
<dbReference type="Gene3D" id="3.30.1540.10">
    <property type="entry name" value="formyl-coa transferase, domain 3"/>
    <property type="match status" value="1"/>
</dbReference>
<accession>A0A3R9AXI4</accession>
<dbReference type="Gene3D" id="3.40.50.10540">
    <property type="entry name" value="Crotonobetainyl-coa:carnitine coa-transferase, domain 1"/>
    <property type="match status" value="1"/>
</dbReference>
<reference evidence="1 2" key="1">
    <citation type="submission" date="2018-10" db="EMBL/GenBank/DDBJ databases">
        <title>Transmission dynamics of multidrug resistant bacteria on intensive care unit surfaces.</title>
        <authorList>
            <person name="D'Souza A.W."/>
            <person name="Potter R.F."/>
            <person name="Wallace M."/>
            <person name="Shupe A."/>
            <person name="Patel S."/>
            <person name="Sun S."/>
            <person name="Gul D."/>
            <person name="Kwon J.H."/>
            <person name="Andleeb S."/>
            <person name="Burnham C.-A.D."/>
            <person name="Dantas G."/>
        </authorList>
    </citation>
    <scope>NUCLEOTIDE SEQUENCE [LARGE SCALE GENOMIC DNA]</scope>
    <source>
        <strain evidence="1 2">PX_177</strain>
    </source>
</reference>
<proteinExistence type="predicted"/>
<dbReference type="PANTHER" id="PTHR48228:SF2">
    <property type="entry name" value="E-CINNAMOYL-COA:R-PHENYLLACTATE COA TRANSFERASE LARGE SUBUNIT"/>
    <property type="match status" value="1"/>
</dbReference>
<dbReference type="AlphaFoldDB" id="A0A3R9AXI4"/>
<name>A0A3R9AXI4_9GAMM</name>
<evidence type="ECO:0000313" key="1">
    <source>
        <dbReference type="EMBL" id="RRV13433.1"/>
    </source>
</evidence>
<organism evidence="1 2">
    <name type="scientific">Stutzerimonas xanthomarina</name>
    <dbReference type="NCBI Taxonomy" id="271420"/>
    <lineage>
        <taxon>Bacteria</taxon>
        <taxon>Pseudomonadati</taxon>
        <taxon>Pseudomonadota</taxon>
        <taxon>Gammaproteobacteria</taxon>
        <taxon>Pseudomonadales</taxon>
        <taxon>Pseudomonadaceae</taxon>
        <taxon>Stutzerimonas</taxon>
    </lineage>
</organism>
<dbReference type="GO" id="GO:0016740">
    <property type="term" value="F:transferase activity"/>
    <property type="evidence" value="ECO:0007669"/>
    <property type="project" value="UniProtKB-KW"/>
</dbReference>
<dbReference type="EMBL" id="RHQL01000002">
    <property type="protein sequence ID" value="RRV13433.1"/>
    <property type="molecule type" value="Genomic_DNA"/>
</dbReference>
<sequence>MYDVMSGVRVIEVAEHTFVPAAGMVLADWGADVVKVERIQGGDASRHLQLPGTDGLLNPFFEAANRGKRSIALDLTQEAGREQLYRLIASADVFLTNLRSDARKKMGIEPDDLLKRNPTLIYARGTGYGLHGAMADDGGFDYPSSWCRSGAGYMQALVDEMPPKQPASIGDLTGGVTLAGAVAAALFRRERTGKGAIVDNALYMVGTYLMSQPLLATGIGMPTIPNHAQMDAMLALANNYRTRDGRWIALCLLVDKWWPDFVRHLERPDLLDDPRFADAAGRYANRRALIEALNEIFATRDYADWCQRLATLEGVWAPVQSPAEVLRDEQALVNGFVSQVDVENGDPYLAGVSPAQFDEQTIGTLRAGPAFAQHTDEVLRESGLGDSQLAALHEAGAIK</sequence>
<comment type="caution">
    <text evidence="1">The sequence shown here is derived from an EMBL/GenBank/DDBJ whole genome shotgun (WGS) entry which is preliminary data.</text>
</comment>
<protein>
    <submittedName>
        <fullName evidence="1">CoA transferase</fullName>
    </submittedName>
</protein>
<gene>
    <name evidence="1" type="ORF">EGJ28_07430</name>
</gene>
<evidence type="ECO:0000313" key="2">
    <source>
        <dbReference type="Proteomes" id="UP000276506"/>
    </source>
</evidence>
<dbReference type="InterPro" id="IPR050509">
    <property type="entry name" value="CoA-transferase_III"/>
</dbReference>
<keyword evidence="1" id="KW-0808">Transferase</keyword>
<dbReference type="RefSeq" id="WP_125876745.1">
    <property type="nucleotide sequence ID" value="NZ_RHQL01000002.1"/>
</dbReference>
<dbReference type="Pfam" id="PF02515">
    <property type="entry name" value="CoA_transf_3"/>
    <property type="match status" value="1"/>
</dbReference>
<dbReference type="InterPro" id="IPR044855">
    <property type="entry name" value="CoA-Trfase_III_dom3_sf"/>
</dbReference>
<dbReference type="PANTHER" id="PTHR48228">
    <property type="entry name" value="SUCCINYL-COA--D-CITRAMALATE COA-TRANSFERASE"/>
    <property type="match status" value="1"/>
</dbReference>
<dbReference type="SUPFAM" id="SSF89796">
    <property type="entry name" value="CoA-transferase family III (CaiB/BaiF)"/>
    <property type="match status" value="1"/>
</dbReference>
<dbReference type="InterPro" id="IPR023606">
    <property type="entry name" value="CoA-Trfase_III_dom_1_sf"/>
</dbReference>
<dbReference type="InterPro" id="IPR003673">
    <property type="entry name" value="CoA-Trfase_fam_III"/>
</dbReference>